<dbReference type="AlphaFoldDB" id="A0A397VDV2"/>
<evidence type="ECO:0000313" key="3">
    <source>
        <dbReference type="Proteomes" id="UP000266673"/>
    </source>
</evidence>
<keyword evidence="1" id="KW-1133">Transmembrane helix</keyword>
<keyword evidence="1" id="KW-0472">Membrane</keyword>
<feature type="transmembrane region" description="Helical" evidence="1">
    <location>
        <begin position="35"/>
        <end position="54"/>
    </location>
</feature>
<protein>
    <submittedName>
        <fullName evidence="2">Uncharacterized protein</fullName>
    </submittedName>
</protein>
<sequence>MHRKAKQISRDYLDLLVIPHCAVIIGVVVDVVVGVIVGVVFGVIISVVDIAIRFPLDLAVYISLPFLWIHGCGLSGGLIGGLIGGLLYFSAIFAGSLLDMESSSFVVSVMPPLA</sequence>
<feature type="transmembrane region" description="Helical" evidence="1">
    <location>
        <begin position="66"/>
        <end position="94"/>
    </location>
</feature>
<organism evidence="2 3">
    <name type="scientific">Gigaspora rosea</name>
    <dbReference type="NCBI Taxonomy" id="44941"/>
    <lineage>
        <taxon>Eukaryota</taxon>
        <taxon>Fungi</taxon>
        <taxon>Fungi incertae sedis</taxon>
        <taxon>Mucoromycota</taxon>
        <taxon>Glomeromycotina</taxon>
        <taxon>Glomeromycetes</taxon>
        <taxon>Diversisporales</taxon>
        <taxon>Gigasporaceae</taxon>
        <taxon>Gigaspora</taxon>
    </lineage>
</organism>
<accession>A0A397VDV2</accession>
<comment type="caution">
    <text evidence="2">The sequence shown here is derived from an EMBL/GenBank/DDBJ whole genome shotgun (WGS) entry which is preliminary data.</text>
</comment>
<dbReference type="Proteomes" id="UP000266673">
    <property type="component" value="Unassembled WGS sequence"/>
</dbReference>
<keyword evidence="1" id="KW-0812">Transmembrane</keyword>
<evidence type="ECO:0000313" key="2">
    <source>
        <dbReference type="EMBL" id="RIB17486.1"/>
    </source>
</evidence>
<reference evidence="2 3" key="1">
    <citation type="submission" date="2018-06" db="EMBL/GenBank/DDBJ databases">
        <title>Comparative genomics reveals the genomic features of Rhizophagus irregularis, R. cerebriforme, R. diaphanum and Gigaspora rosea, and their symbiotic lifestyle signature.</title>
        <authorList>
            <person name="Morin E."/>
            <person name="San Clemente H."/>
            <person name="Chen E.C.H."/>
            <person name="De La Providencia I."/>
            <person name="Hainaut M."/>
            <person name="Kuo A."/>
            <person name="Kohler A."/>
            <person name="Murat C."/>
            <person name="Tang N."/>
            <person name="Roy S."/>
            <person name="Loubradou J."/>
            <person name="Henrissat B."/>
            <person name="Grigoriev I.V."/>
            <person name="Corradi N."/>
            <person name="Roux C."/>
            <person name="Martin F.M."/>
        </authorList>
    </citation>
    <scope>NUCLEOTIDE SEQUENCE [LARGE SCALE GENOMIC DNA]</scope>
    <source>
        <strain evidence="2 3">DAOM 194757</strain>
    </source>
</reference>
<name>A0A397VDV2_9GLOM</name>
<evidence type="ECO:0000256" key="1">
    <source>
        <dbReference type="SAM" id="Phobius"/>
    </source>
</evidence>
<proteinExistence type="predicted"/>
<keyword evidence="3" id="KW-1185">Reference proteome</keyword>
<gene>
    <name evidence="2" type="ORF">C2G38_2187185</name>
</gene>
<dbReference type="EMBL" id="QKWP01000602">
    <property type="protein sequence ID" value="RIB17486.1"/>
    <property type="molecule type" value="Genomic_DNA"/>
</dbReference>